<dbReference type="EMBL" id="JABAIK010000028">
    <property type="protein sequence ID" value="NLS14736.1"/>
    <property type="molecule type" value="Genomic_DNA"/>
</dbReference>
<evidence type="ECO:0000313" key="2">
    <source>
        <dbReference type="Proteomes" id="UP000535589"/>
    </source>
</evidence>
<dbReference type="Pfam" id="PF05954">
    <property type="entry name" value="Phage_GPD"/>
    <property type="match status" value="1"/>
</dbReference>
<reference evidence="1 2" key="1">
    <citation type="submission" date="2020-04" db="EMBL/GenBank/DDBJ databases">
        <title>Vibrio sp. SM6, a novel species isolated from seawater.</title>
        <authorList>
            <person name="Wang X."/>
        </authorList>
    </citation>
    <scope>NUCLEOTIDE SEQUENCE [LARGE SCALE GENOMIC DNA]</scope>
    <source>
        <strain evidence="1 2">SM6</strain>
    </source>
</reference>
<proteinExistence type="predicted"/>
<name>A0A7X8TTW3_9VIBR</name>
<dbReference type="Proteomes" id="UP000535589">
    <property type="component" value="Unassembled WGS sequence"/>
</dbReference>
<comment type="caution">
    <text evidence="1">The sequence shown here is derived from an EMBL/GenBank/DDBJ whole genome shotgun (WGS) entry which is preliminary data.</text>
</comment>
<dbReference type="AlphaFoldDB" id="A0A7X8TTW3"/>
<dbReference type="SUPFAM" id="SSF69279">
    <property type="entry name" value="Phage tail proteins"/>
    <property type="match status" value="1"/>
</dbReference>
<accession>A0A7X8TTW3</accession>
<sequence>MDVISIKGAGAAELKPLLTNWSLTDSEGMQADRLTLTFSGSESQDHIPASGTEWSVTVDGEHRGVFQISAISEQLHPAKLVVQLTPAKFSVEDKSGFKEPRRRTFPPATVLDVVKAVMEPHGYEVRVSPELASKPTDHLNQNEETDSAFIARLASKHDAIAKPIDHMYVFGKRGSLSTLSGNAQRSVTINLQDVQKNTAKIAHPSNVRFKGIKAEWQTPETGNSGTEIIGTEPYYRIREVFKNADEATQRAEAKLAEFNRKGQKFTATLNGKQGLFAESVMNLEGFHSPRSKGNWSIETVTLSGTRTAYTIQVEATRPT</sequence>
<evidence type="ECO:0000313" key="1">
    <source>
        <dbReference type="EMBL" id="NLS14736.1"/>
    </source>
</evidence>
<evidence type="ECO:0008006" key="3">
    <source>
        <dbReference type="Google" id="ProtNLM"/>
    </source>
</evidence>
<organism evidence="1 2">
    <name type="scientific">Vibrio agarilyticus</name>
    <dbReference type="NCBI Taxonomy" id="2726741"/>
    <lineage>
        <taxon>Bacteria</taxon>
        <taxon>Pseudomonadati</taxon>
        <taxon>Pseudomonadota</taxon>
        <taxon>Gammaproteobacteria</taxon>
        <taxon>Vibrionales</taxon>
        <taxon>Vibrionaceae</taxon>
        <taxon>Vibrio</taxon>
    </lineage>
</organism>
<protein>
    <recommendedName>
        <fullName evidence="3">Phage late control D family protein</fullName>
    </recommendedName>
</protein>
<dbReference type="RefSeq" id="WP_168837823.1">
    <property type="nucleotide sequence ID" value="NZ_JABAIK010000028.1"/>
</dbReference>
<keyword evidence="2" id="KW-1185">Reference proteome</keyword>
<gene>
    <name evidence="1" type="ORF">HGP28_17905</name>
</gene>